<dbReference type="Proteomes" id="UP001216253">
    <property type="component" value="Unassembled WGS sequence"/>
</dbReference>
<feature type="signal peptide" evidence="1">
    <location>
        <begin position="1"/>
        <end position="27"/>
    </location>
</feature>
<dbReference type="NCBIfam" id="TIGR02001">
    <property type="entry name" value="gcw_chp"/>
    <property type="match status" value="1"/>
</dbReference>
<feature type="chain" id="PRO_5045447869" evidence="1">
    <location>
        <begin position="28"/>
        <end position="249"/>
    </location>
</feature>
<keyword evidence="1" id="KW-0732">Signal</keyword>
<reference evidence="2 3" key="1">
    <citation type="submission" date="2023-03" db="EMBL/GenBank/DDBJ databases">
        <title>NovoSphingobium album sp. nov. isolated from polycyclic aromatic hydrocarbons- and heavy-metal polluted soil.</title>
        <authorList>
            <person name="Liu Z."/>
            <person name="Wang K."/>
        </authorList>
    </citation>
    <scope>NUCLEOTIDE SEQUENCE [LARGE SCALE GENOMIC DNA]</scope>
    <source>
        <strain evidence="2 3">H3SJ31-1</strain>
    </source>
</reference>
<name>A0ABT5WTB7_9SPHN</name>
<dbReference type="Pfam" id="PF09694">
    <property type="entry name" value="Gcw_chp"/>
    <property type="match status" value="1"/>
</dbReference>
<protein>
    <submittedName>
        <fullName evidence="2">TorF family putative porin</fullName>
    </submittedName>
</protein>
<accession>A0ABT5WTB7</accession>
<dbReference type="EMBL" id="JARESE010000044">
    <property type="protein sequence ID" value="MDE8652648.1"/>
    <property type="molecule type" value="Genomic_DNA"/>
</dbReference>
<dbReference type="RefSeq" id="WP_275228728.1">
    <property type="nucleotide sequence ID" value="NZ_JARESE010000044.1"/>
</dbReference>
<proteinExistence type="predicted"/>
<comment type="caution">
    <text evidence="2">The sequence shown here is derived from an EMBL/GenBank/DDBJ whole genome shotgun (WGS) entry which is preliminary data.</text>
</comment>
<gene>
    <name evidence="2" type="ORF">PYV00_13135</name>
</gene>
<keyword evidence="3" id="KW-1185">Reference proteome</keyword>
<sequence length="249" mass="25119">MLTSIRGLVAASLFAATALATATPALADDEPASEITVTGNVALTTDYRFRGVSLSAGDPAIQGGITVTHASGFYVGTWSSSIASSDVYGGQELDLFGGWSGEVASGLTVDAGLLYYVYPGGHVGDANYFEPYASIAGAVGPAKVKVGVAYAWDQNSLGDDDNLYVYSNLDVGIPNTPLTVSAHLGYTDGVLAPAILAGGTDDSGIDWSIGASATLFGPLSLGVSYIGVDGPSVDGLTDDAVVATLTASF</sequence>
<evidence type="ECO:0000313" key="3">
    <source>
        <dbReference type="Proteomes" id="UP001216253"/>
    </source>
</evidence>
<evidence type="ECO:0000313" key="2">
    <source>
        <dbReference type="EMBL" id="MDE8652648.1"/>
    </source>
</evidence>
<dbReference type="InterPro" id="IPR010239">
    <property type="entry name" value="CHP02001"/>
</dbReference>
<evidence type="ECO:0000256" key="1">
    <source>
        <dbReference type="SAM" id="SignalP"/>
    </source>
</evidence>
<organism evidence="2 3">
    <name type="scientific">Novosphingobium album</name>
    <name type="common">ex Liu et al. 2023</name>
    <dbReference type="NCBI Taxonomy" id="3031130"/>
    <lineage>
        <taxon>Bacteria</taxon>
        <taxon>Pseudomonadati</taxon>
        <taxon>Pseudomonadota</taxon>
        <taxon>Alphaproteobacteria</taxon>
        <taxon>Sphingomonadales</taxon>
        <taxon>Sphingomonadaceae</taxon>
        <taxon>Novosphingobium</taxon>
    </lineage>
</organism>